<dbReference type="EMBL" id="QKWP01000274">
    <property type="protein sequence ID" value="RIB23205.1"/>
    <property type="molecule type" value="Genomic_DNA"/>
</dbReference>
<proteinExistence type="predicted"/>
<evidence type="ECO:0000313" key="1">
    <source>
        <dbReference type="EMBL" id="RIB23205.1"/>
    </source>
</evidence>
<accession>A0A397VL18</accession>
<sequence>MLFSIPHRLIGLYHTGFTAYTTQVSRPIPHRFDGLHHTGLLSYTTQVLRPIPHRFDGLTSTLTTPDLCRSSGET</sequence>
<protein>
    <submittedName>
        <fullName evidence="1">Uncharacterized protein</fullName>
    </submittedName>
</protein>
<dbReference type="Proteomes" id="UP000266673">
    <property type="component" value="Unassembled WGS sequence"/>
</dbReference>
<keyword evidence="2" id="KW-1185">Reference proteome</keyword>
<dbReference type="AlphaFoldDB" id="A0A397VL18"/>
<gene>
    <name evidence="1" type="ORF">C2G38_893322</name>
</gene>
<organism evidence="1 2">
    <name type="scientific">Gigaspora rosea</name>
    <dbReference type="NCBI Taxonomy" id="44941"/>
    <lineage>
        <taxon>Eukaryota</taxon>
        <taxon>Fungi</taxon>
        <taxon>Fungi incertae sedis</taxon>
        <taxon>Mucoromycota</taxon>
        <taxon>Glomeromycotina</taxon>
        <taxon>Glomeromycetes</taxon>
        <taxon>Diversisporales</taxon>
        <taxon>Gigasporaceae</taxon>
        <taxon>Gigaspora</taxon>
    </lineage>
</organism>
<comment type="caution">
    <text evidence="1">The sequence shown here is derived from an EMBL/GenBank/DDBJ whole genome shotgun (WGS) entry which is preliminary data.</text>
</comment>
<evidence type="ECO:0000313" key="2">
    <source>
        <dbReference type="Proteomes" id="UP000266673"/>
    </source>
</evidence>
<name>A0A397VL18_9GLOM</name>
<reference evidence="1 2" key="1">
    <citation type="submission" date="2018-06" db="EMBL/GenBank/DDBJ databases">
        <title>Comparative genomics reveals the genomic features of Rhizophagus irregularis, R. cerebriforme, R. diaphanum and Gigaspora rosea, and their symbiotic lifestyle signature.</title>
        <authorList>
            <person name="Morin E."/>
            <person name="San Clemente H."/>
            <person name="Chen E.C.H."/>
            <person name="De La Providencia I."/>
            <person name="Hainaut M."/>
            <person name="Kuo A."/>
            <person name="Kohler A."/>
            <person name="Murat C."/>
            <person name="Tang N."/>
            <person name="Roy S."/>
            <person name="Loubradou J."/>
            <person name="Henrissat B."/>
            <person name="Grigoriev I.V."/>
            <person name="Corradi N."/>
            <person name="Roux C."/>
            <person name="Martin F.M."/>
        </authorList>
    </citation>
    <scope>NUCLEOTIDE SEQUENCE [LARGE SCALE GENOMIC DNA]</scope>
    <source>
        <strain evidence="1 2">DAOM 194757</strain>
    </source>
</reference>